<feature type="domain" description="Large polyvalent protein associated" evidence="3">
    <location>
        <begin position="454"/>
        <end position="514"/>
    </location>
</feature>
<evidence type="ECO:0000256" key="1">
    <source>
        <dbReference type="SAM" id="Coils"/>
    </source>
</evidence>
<sequence length="902" mass="104108">MQKFNYDEKKAKDLLEWHKDSSPLTKDENGLPKVFYHGTTLSSMKRLHNKELKKPFEVFNTKDNSVSNFSIGNWFSNDKNLAKNYADDDEGNFIYEVFLNIKKPFIMEKELTQEKIKEIDKIFKFTKKDKERGLRAIENLKQAKAELKESGFEFLQYDRESVKIRHIESGKEFSTPLYNLKKENLHESIRAYEADLKHNPNLDESLQELKELDSLLKKDSPTLYEAGFEKEFFKNETELYILAAARENEKLQEVVGGHYGVYGGYGRMYQTARIYPLQQFYKKAGYDGILFNDREIVAFDSNQIKHIDNKGSYTDTKGNITKTKPKNKESTHKYFNENSPNIMYSNPQHLGAGVLSGSVAGIETDENGNIVGFNPAKFAAGFLGGAVGSKAVAKGLEWRANKVAKSYPNIAKDNPALMSEIAKRDLQTYAMTNTHNALTRFLNNNKLLDVNPQLFAGEKALVNEAYAPHKARLERAKELESSGADEIEIWEKTGWYKDKDKKWKFEISQSGGELDFSGLEFYTFSRDNRVKLSRILKDDELFTAYPSLKNLIVNFDYGMNDYNLGSYAKYTKEITLNAKQLRDNQSRLSTLYHEIQHAIQDIEGFGFGYKEAENLTGISQESVERYAKQHGEVEARNVQNRLDDSYIGDIYTKQSLKDEIQKLKDVRLSLQKSDPDLAEVLDRRIKEYEKNYKNLGEHDIYNTRKHPHKTMDTNIKDTIAEATMHGEALSKELESSFLDSSGKIDYKALESFAIPLPKQLRYKDFIMQFNNSKKATIQTPIKELEINPKYAFYHLMKNGKMGNKKQDRLTLNGGILETLQKPLFITQDTRGSYYFYKPFKDEKGLIHLVSVEVDKNNKLLYKTSYEADDDRMEKMIKKYKLLYFAGEKPTQNTRKRADSILS</sequence>
<dbReference type="InterPro" id="IPR040696">
    <property type="entry name" value="LPD23"/>
</dbReference>
<dbReference type="KEGG" id="hbl:XJ32_08735"/>
<dbReference type="Proteomes" id="UP000188298">
    <property type="component" value="Chromosome"/>
</dbReference>
<evidence type="ECO:0000313" key="5">
    <source>
        <dbReference type="Proteomes" id="UP000188298"/>
    </source>
</evidence>
<dbReference type="InterPro" id="IPR049522">
    <property type="entry name" value="ART-PolyVal_dom"/>
</dbReference>
<dbReference type="EMBL" id="CP019645">
    <property type="protein sequence ID" value="AQQ60163.1"/>
    <property type="molecule type" value="Genomic_DNA"/>
</dbReference>
<keyword evidence="1" id="KW-0175">Coiled coil</keyword>
<gene>
    <name evidence="4" type="ORF">XJ32_08735</name>
</gene>
<evidence type="ECO:0000313" key="4">
    <source>
        <dbReference type="EMBL" id="AQQ60163.1"/>
    </source>
</evidence>
<proteinExistence type="predicted"/>
<dbReference type="Pfam" id="PF18838">
    <property type="entry name" value="LPD23"/>
    <property type="match status" value="1"/>
</dbReference>
<protein>
    <submittedName>
        <fullName evidence="4">Uncharacterized protein</fullName>
    </submittedName>
</protein>
<feature type="coiled-coil region" evidence="1">
    <location>
        <begin position="653"/>
        <end position="698"/>
    </location>
</feature>
<name>A0A1Q2LID9_9HELI</name>
<accession>A0A1Q2LID9</accession>
<feature type="domain" description="ART-PolyVal-like" evidence="2">
    <location>
        <begin position="27"/>
        <end position="156"/>
    </location>
</feature>
<dbReference type="Pfam" id="PF18760">
    <property type="entry name" value="ART-PolyVal"/>
    <property type="match status" value="1"/>
</dbReference>
<reference evidence="4 5" key="1">
    <citation type="submission" date="2017-02" db="EMBL/GenBank/DDBJ databases">
        <title>Whole genome sequencing of Helicobacter bilis strain AAQJH.</title>
        <authorList>
            <person name="Conlan S."/>
            <person name="Thomas P.J."/>
            <person name="Mullikin J."/>
            <person name="Palmore T.N."/>
            <person name="Frank K.M."/>
            <person name="Segre J.A."/>
        </authorList>
    </citation>
    <scope>NUCLEOTIDE SEQUENCE [LARGE SCALE GENOMIC DNA]</scope>
    <source>
        <strain evidence="4 5">AAQJH</strain>
    </source>
</reference>
<evidence type="ECO:0000259" key="2">
    <source>
        <dbReference type="Pfam" id="PF18760"/>
    </source>
</evidence>
<organism evidence="4 5">
    <name type="scientific">Helicobacter bilis</name>
    <dbReference type="NCBI Taxonomy" id="37372"/>
    <lineage>
        <taxon>Bacteria</taxon>
        <taxon>Pseudomonadati</taxon>
        <taxon>Campylobacterota</taxon>
        <taxon>Epsilonproteobacteria</taxon>
        <taxon>Campylobacterales</taxon>
        <taxon>Helicobacteraceae</taxon>
        <taxon>Helicobacter</taxon>
    </lineage>
</organism>
<evidence type="ECO:0000259" key="3">
    <source>
        <dbReference type="Pfam" id="PF18838"/>
    </source>
</evidence>
<dbReference type="AlphaFoldDB" id="A0A1Q2LID9"/>